<dbReference type="Proteomes" id="UP001374803">
    <property type="component" value="Chromosome"/>
</dbReference>
<dbReference type="EMBL" id="CP089983">
    <property type="protein sequence ID" value="WXB10271.1"/>
    <property type="molecule type" value="Genomic_DNA"/>
</dbReference>
<keyword evidence="1" id="KW-0812">Transmembrane</keyword>
<name>A0ABZ2LM59_9BACT</name>
<proteinExistence type="predicted"/>
<evidence type="ECO:0000256" key="2">
    <source>
        <dbReference type="SAM" id="SignalP"/>
    </source>
</evidence>
<evidence type="ECO:0000313" key="4">
    <source>
        <dbReference type="Proteomes" id="UP001374803"/>
    </source>
</evidence>
<sequence length="271" mass="29261">MRAKLLVGLGILFAALLHARPASAVQIVDGDFHVDIVPDEGEETCVTLPESLHEPESCDGVDIEDFNQRLRKAIQGDIGIVASVLVRGDERFEFVVILREANVRTEFDKATARAFAQGGVQGLRNQLGEKAMRGVGDITPTEMRRNGVQMVGYEIVATVPPEDEQHATSALIQWTAATAHGRYTMTFASSPEQMPPSRALVERSLSSLRATPGARPPSAIVHMIIGAAMLGGVLLALIVGLYFLVRTLMRPSQPPKTYYGYNAPPPPPPAA</sequence>
<keyword evidence="4" id="KW-1185">Reference proteome</keyword>
<dbReference type="RefSeq" id="WP_394839948.1">
    <property type="nucleotide sequence ID" value="NZ_CP089929.1"/>
</dbReference>
<evidence type="ECO:0000256" key="1">
    <source>
        <dbReference type="SAM" id="Phobius"/>
    </source>
</evidence>
<organism evidence="3 4">
    <name type="scientific">Pendulispora rubella</name>
    <dbReference type="NCBI Taxonomy" id="2741070"/>
    <lineage>
        <taxon>Bacteria</taxon>
        <taxon>Pseudomonadati</taxon>
        <taxon>Myxococcota</taxon>
        <taxon>Myxococcia</taxon>
        <taxon>Myxococcales</taxon>
        <taxon>Sorangiineae</taxon>
        <taxon>Pendulisporaceae</taxon>
        <taxon>Pendulispora</taxon>
    </lineage>
</organism>
<keyword evidence="1" id="KW-0472">Membrane</keyword>
<accession>A0ABZ2LM59</accession>
<protein>
    <submittedName>
        <fullName evidence="3">Uncharacterized protein</fullName>
    </submittedName>
</protein>
<gene>
    <name evidence="3" type="ORF">LVJ94_23960</name>
</gene>
<keyword evidence="2" id="KW-0732">Signal</keyword>
<feature type="signal peptide" evidence="2">
    <location>
        <begin position="1"/>
        <end position="24"/>
    </location>
</feature>
<feature type="chain" id="PRO_5045938661" evidence="2">
    <location>
        <begin position="25"/>
        <end position="271"/>
    </location>
</feature>
<keyword evidence="1" id="KW-1133">Transmembrane helix</keyword>
<reference evidence="3" key="1">
    <citation type="submission" date="2021-12" db="EMBL/GenBank/DDBJ databases">
        <title>Discovery of the Pendulisporaceae a myxobacterial family with distinct sporulation behavior and unique specialized metabolism.</title>
        <authorList>
            <person name="Garcia R."/>
            <person name="Popoff A."/>
            <person name="Bader C.D."/>
            <person name="Loehr J."/>
            <person name="Walesch S."/>
            <person name="Walt C."/>
            <person name="Boldt J."/>
            <person name="Bunk B."/>
            <person name="Haeckl F.J.F.P.J."/>
            <person name="Gunesch A.P."/>
            <person name="Birkelbach J."/>
            <person name="Nuebel U."/>
            <person name="Pietschmann T."/>
            <person name="Bach T."/>
            <person name="Mueller R."/>
        </authorList>
    </citation>
    <scope>NUCLEOTIDE SEQUENCE</scope>
    <source>
        <strain evidence="3">MSr11367</strain>
    </source>
</reference>
<feature type="transmembrane region" description="Helical" evidence="1">
    <location>
        <begin position="219"/>
        <end position="245"/>
    </location>
</feature>
<evidence type="ECO:0000313" key="3">
    <source>
        <dbReference type="EMBL" id="WXB10271.1"/>
    </source>
</evidence>